<dbReference type="Proteomes" id="UP000219573">
    <property type="component" value="Unassembled WGS sequence"/>
</dbReference>
<gene>
    <name evidence="3" type="ORF">SAMN06265827_12071</name>
</gene>
<keyword evidence="1" id="KW-1133">Transmembrane helix</keyword>
<reference evidence="4" key="1">
    <citation type="submission" date="2017-09" db="EMBL/GenBank/DDBJ databases">
        <authorList>
            <person name="Varghese N."/>
            <person name="Submissions S."/>
        </authorList>
    </citation>
    <scope>NUCLEOTIDE SEQUENCE [LARGE SCALE GENOMIC DNA]</scope>
    <source>
        <strain evidence="4">MSL47</strain>
    </source>
</reference>
<dbReference type="Pfam" id="PF12164">
    <property type="entry name" value="SporV_AA"/>
    <property type="match status" value="1"/>
</dbReference>
<evidence type="ECO:0000313" key="3">
    <source>
        <dbReference type="EMBL" id="SNY36281.1"/>
    </source>
</evidence>
<feature type="transmembrane region" description="Helical" evidence="1">
    <location>
        <begin position="159"/>
        <end position="177"/>
    </location>
</feature>
<keyword evidence="4" id="KW-1185">Reference proteome</keyword>
<organism evidence="3 4">
    <name type="scientific">Orenia metallireducens</name>
    <dbReference type="NCBI Taxonomy" id="1413210"/>
    <lineage>
        <taxon>Bacteria</taxon>
        <taxon>Bacillati</taxon>
        <taxon>Bacillota</taxon>
        <taxon>Clostridia</taxon>
        <taxon>Halanaerobiales</taxon>
        <taxon>Halobacteroidaceae</taxon>
        <taxon>Orenia</taxon>
    </lineage>
</organism>
<accession>A0A285HNM2</accession>
<sequence length="221" mass="25311">MFIMSEELKCIKEEIFLRVKRVVKAQPNQTLLLSDLAEVITNKDLQDQLEQVKVKEVTKKAGQSMIITALEIIRAIKINFPQAGIEHLGEADVIVDIEDTPQRNLTDNQPSKLYVFAIGVILFFGAAMAIMNFHADVSMVKVHQQIYKLIMGKSKENPLLLNIPYSIGLGFGMIIFFNKIYKYKFNKDDPSPLEIEMYLYKNKVNQFSLHQKTELAKKSDQ</sequence>
<name>A0A285HNM2_9FIRM</name>
<feature type="transmembrane region" description="Helical" evidence="1">
    <location>
        <begin position="113"/>
        <end position="133"/>
    </location>
</feature>
<evidence type="ECO:0000313" key="4">
    <source>
        <dbReference type="Proteomes" id="UP000219573"/>
    </source>
</evidence>
<proteinExistence type="predicted"/>
<evidence type="ECO:0000259" key="2">
    <source>
        <dbReference type="Pfam" id="PF12164"/>
    </source>
</evidence>
<dbReference type="InterPro" id="IPR038548">
    <property type="entry name" value="SporV_AA_N_sf"/>
</dbReference>
<dbReference type="AlphaFoldDB" id="A0A285HNM2"/>
<keyword evidence="1" id="KW-0472">Membrane</keyword>
<feature type="domain" description="Stage V sporulation protein AA" evidence="2">
    <location>
        <begin position="13"/>
        <end position="99"/>
    </location>
</feature>
<evidence type="ECO:0000256" key="1">
    <source>
        <dbReference type="SAM" id="Phobius"/>
    </source>
</evidence>
<dbReference type="Gene3D" id="2.60.480.10">
    <property type="entry name" value="eubacterium ventriosum atcc domain"/>
    <property type="match status" value="1"/>
</dbReference>
<dbReference type="STRING" id="1413210.U472_05835"/>
<dbReference type="InterPro" id="IPR021997">
    <property type="entry name" value="SporV_AA"/>
</dbReference>
<protein>
    <submittedName>
        <fullName evidence="3">Stage V sporulation protein AA</fullName>
    </submittedName>
</protein>
<dbReference type="EMBL" id="OBDZ01000020">
    <property type="protein sequence ID" value="SNY36281.1"/>
    <property type="molecule type" value="Genomic_DNA"/>
</dbReference>
<keyword evidence="1" id="KW-0812">Transmembrane</keyword>